<evidence type="ECO:0000256" key="5">
    <source>
        <dbReference type="ARBA" id="ARBA00023136"/>
    </source>
</evidence>
<dbReference type="GO" id="GO:0015144">
    <property type="term" value="F:carbohydrate transmembrane transporter activity"/>
    <property type="evidence" value="ECO:0007669"/>
    <property type="project" value="InterPro"/>
</dbReference>
<evidence type="ECO:0000256" key="1">
    <source>
        <dbReference type="ARBA" id="ARBA00004141"/>
    </source>
</evidence>
<keyword evidence="5 7" id="KW-0472">Membrane</keyword>
<keyword evidence="3 7" id="KW-0812">Transmembrane</keyword>
<evidence type="ECO:0000256" key="4">
    <source>
        <dbReference type="ARBA" id="ARBA00022989"/>
    </source>
</evidence>
<evidence type="ECO:0000256" key="6">
    <source>
        <dbReference type="SAM" id="MobiDB-lite"/>
    </source>
</evidence>
<evidence type="ECO:0000256" key="7">
    <source>
        <dbReference type="SAM" id="Phobius"/>
    </source>
</evidence>
<organism evidence="8">
    <name type="scientific">Mesocestoides corti</name>
    <name type="common">Flatworm</name>
    <dbReference type="NCBI Taxonomy" id="53468"/>
    <lineage>
        <taxon>Eukaryota</taxon>
        <taxon>Metazoa</taxon>
        <taxon>Spiralia</taxon>
        <taxon>Lophotrochozoa</taxon>
        <taxon>Platyhelminthes</taxon>
        <taxon>Cestoda</taxon>
        <taxon>Eucestoda</taxon>
        <taxon>Cyclophyllidea</taxon>
        <taxon>Mesocestoididae</taxon>
        <taxon>Mesocestoides</taxon>
    </lineage>
</organism>
<dbReference type="AlphaFoldDB" id="A0A5K3EJ02"/>
<feature type="transmembrane region" description="Helical" evidence="7">
    <location>
        <begin position="23"/>
        <end position="41"/>
    </location>
</feature>
<feature type="transmembrane region" description="Helical" evidence="7">
    <location>
        <begin position="53"/>
        <end position="73"/>
    </location>
</feature>
<dbReference type="GO" id="GO:0016020">
    <property type="term" value="C:membrane"/>
    <property type="evidence" value="ECO:0007669"/>
    <property type="project" value="UniProtKB-SubCell"/>
</dbReference>
<accession>A0A5K3EJ02</accession>
<dbReference type="InterPro" id="IPR010651">
    <property type="entry name" value="Sugar_transport"/>
</dbReference>
<dbReference type="PANTHER" id="PTHR16119:SF17">
    <property type="entry name" value="TRANSMEMBRANE PROTEIN 144"/>
    <property type="match status" value="1"/>
</dbReference>
<dbReference type="InterPro" id="IPR012435">
    <property type="entry name" value="TMEM144"/>
</dbReference>
<comment type="similarity">
    <text evidence="2">Belongs to the TMEM144 family.</text>
</comment>
<dbReference type="PANTHER" id="PTHR16119">
    <property type="entry name" value="TRANSMEMBRANE PROTEIN 144"/>
    <property type="match status" value="1"/>
</dbReference>
<comment type="subcellular location">
    <subcellularLocation>
        <location evidence="1">Membrane</location>
        <topology evidence="1">Multi-pass membrane protein</topology>
    </subcellularLocation>
</comment>
<dbReference type="Pfam" id="PF07857">
    <property type="entry name" value="TMEM144"/>
    <property type="match status" value="1"/>
</dbReference>
<feature type="region of interest" description="Disordered" evidence="6">
    <location>
        <begin position="166"/>
        <end position="188"/>
    </location>
</feature>
<feature type="transmembrane region" description="Helical" evidence="7">
    <location>
        <begin position="140"/>
        <end position="159"/>
    </location>
</feature>
<feature type="transmembrane region" description="Helical" evidence="7">
    <location>
        <begin position="350"/>
        <end position="369"/>
    </location>
</feature>
<proteinExistence type="inferred from homology"/>
<evidence type="ECO:0000256" key="3">
    <source>
        <dbReference type="ARBA" id="ARBA00022692"/>
    </source>
</evidence>
<protein>
    <submittedName>
        <fullName evidence="8">Transmembrane protein 144</fullName>
    </submittedName>
</protein>
<evidence type="ECO:0000313" key="8">
    <source>
        <dbReference type="WBParaSite" id="MCU_000608-RA"/>
    </source>
</evidence>
<feature type="transmembrane region" description="Helical" evidence="7">
    <location>
        <begin position="322"/>
        <end position="341"/>
    </location>
</feature>
<dbReference type="InterPro" id="IPR037185">
    <property type="entry name" value="EmrE-like"/>
</dbReference>
<feature type="transmembrane region" description="Helical" evidence="7">
    <location>
        <begin position="291"/>
        <end position="316"/>
    </location>
</feature>
<dbReference type="WBParaSite" id="MCU_000608-RA">
    <property type="protein sequence ID" value="MCU_000608-RA"/>
    <property type="gene ID" value="MCU_000608"/>
</dbReference>
<evidence type="ECO:0000256" key="2">
    <source>
        <dbReference type="ARBA" id="ARBA00005731"/>
    </source>
</evidence>
<dbReference type="SUPFAM" id="SSF103481">
    <property type="entry name" value="Multidrug resistance efflux transporter EmrE"/>
    <property type="match status" value="1"/>
</dbReference>
<feature type="transmembrane region" description="Helical" evidence="7">
    <location>
        <begin position="220"/>
        <end position="238"/>
    </location>
</feature>
<keyword evidence="4 7" id="KW-1133">Transmembrane helix</keyword>
<reference evidence="8" key="1">
    <citation type="submission" date="2019-11" db="UniProtKB">
        <authorList>
            <consortium name="WormBaseParasite"/>
        </authorList>
    </citation>
    <scope>IDENTIFICATION</scope>
</reference>
<sequence length="372" mass="39967">MNVTEALTTTTATPKGLSLNSPTFGYIAIVVCAAGFGTNYLPVKKFHMGDGVFFQWIMCNAILFVGIIVNCSIGCPKFYPLAMFGGALWATGNALSVTIIEAIGVGLGVIIWSMSNMLFGFATSRFGWFGIAQKIPKKPIMNYIGVAIALASVAIFAAIKPNQQSKKKDAAPGEEEEEEEVVRTDRSPAKALLTDEREPVGKCGRMCKPISSLPPVQRRIIGIVLAIVVGSLYGNTFVPTQYIQTWYDGASKEGLDYVFANFVGIWLTSTAIFLFYALGKKNKPWVPRNNAIVPALLSGALWGTAQSAWFVANAALGEPVTFPIITTCPALIATICGMVFFKEITGKRNYIMLGVAFCVTAVGVVLNALSNV</sequence>
<name>A0A5K3EJ02_MESCO</name>
<feature type="transmembrane region" description="Helical" evidence="7">
    <location>
        <begin position="79"/>
        <end position="100"/>
    </location>
</feature>
<feature type="transmembrane region" description="Helical" evidence="7">
    <location>
        <begin position="258"/>
        <end position="279"/>
    </location>
</feature>